<dbReference type="Proteomes" id="UP001147733">
    <property type="component" value="Unassembled WGS sequence"/>
</dbReference>
<feature type="compositionally biased region" description="Polar residues" evidence="1">
    <location>
        <begin position="48"/>
        <end position="60"/>
    </location>
</feature>
<comment type="caution">
    <text evidence="2">The sequence shown here is derived from an EMBL/GenBank/DDBJ whole genome shotgun (WGS) entry which is preliminary data.</text>
</comment>
<feature type="compositionally biased region" description="Basic and acidic residues" evidence="1">
    <location>
        <begin position="8"/>
        <end position="17"/>
    </location>
</feature>
<dbReference type="AlphaFoldDB" id="A0A9W9P7E7"/>
<dbReference type="EMBL" id="JAPQKT010000003">
    <property type="protein sequence ID" value="KAJ5235423.1"/>
    <property type="molecule type" value="Genomic_DNA"/>
</dbReference>
<reference evidence="2" key="2">
    <citation type="journal article" date="2023" name="IMA Fungus">
        <title>Comparative genomic study of the Penicillium genus elucidates a diverse pangenome and 15 lateral gene transfer events.</title>
        <authorList>
            <person name="Petersen C."/>
            <person name="Sorensen T."/>
            <person name="Nielsen M.R."/>
            <person name="Sondergaard T.E."/>
            <person name="Sorensen J.L."/>
            <person name="Fitzpatrick D.A."/>
            <person name="Frisvad J.C."/>
            <person name="Nielsen K.L."/>
        </authorList>
    </citation>
    <scope>NUCLEOTIDE SEQUENCE</scope>
    <source>
        <strain evidence="2">IBT 23319</strain>
    </source>
</reference>
<evidence type="ECO:0000313" key="3">
    <source>
        <dbReference type="Proteomes" id="UP001147733"/>
    </source>
</evidence>
<evidence type="ECO:0000256" key="1">
    <source>
        <dbReference type="SAM" id="MobiDB-lite"/>
    </source>
</evidence>
<evidence type="ECO:0000313" key="2">
    <source>
        <dbReference type="EMBL" id="KAJ5235423.1"/>
    </source>
</evidence>
<sequence>MAKKKGKKNADAQRSARDIQTPHSDRETTAESDSEIFNSSKTTERNEAQQTTLQSESPQRAANKDHSETNRDKTSKENFRKARFDRSPTREGDYAANAGDHESNDEEYSNLSDASNYDPPEEHQMDPLSGWVKDIIQKETSMHSKTMAEEFFTSDNPNYQGCQEFFQQLNQKIRAANEQNDVNDLDIGTIPEQGYNGLCQTWQEKAKIALENNSAQDFWDAFNHTHNILKLFNDRHFLPQAWNISQKWAEKRVGAPNPSPVNDPSMGSSVENGHSSSKYQKQVLHEELSDVSDSNTQENVKTGLDALEARTIKQQRQLRSAEVLFWWPKGTGSQIFVRYGGKTPIYRIRAGSHEIYNKAQTQRVLTSQTRGSAKVSENKDGLPGERWAYTRDDVVDIIGIGWKVEDDDEEGFNPLDLLRPAKGTTYPHTRALVTWKDGSASLEGRAFIRRITTGSALDGDRVIYQKAKEHEVAYREKYRPKELDDGAHDESDHGTESDSSVSSRRARSRRHHTAPTSSSNSAKKKSRHQLRYETSDSNETDSDSSSQAQNSYRRRNRSEPVSRRKKERSDEALIKKLEREIQMLKLGRSMSPEGKLRAQRRPQRRGYRERTRR</sequence>
<keyword evidence="3" id="KW-1185">Reference proteome</keyword>
<accession>A0A9W9P7E7</accession>
<feature type="compositionally biased region" description="Basic and acidic residues" evidence="1">
    <location>
        <begin position="62"/>
        <end position="93"/>
    </location>
</feature>
<proteinExistence type="predicted"/>
<dbReference type="OrthoDB" id="4369211at2759"/>
<feature type="region of interest" description="Disordered" evidence="1">
    <location>
        <begin position="475"/>
        <end position="613"/>
    </location>
</feature>
<gene>
    <name evidence="2" type="ORF">N7469_004591</name>
</gene>
<feature type="compositionally biased region" description="Polar residues" evidence="1">
    <location>
        <begin position="260"/>
        <end position="276"/>
    </location>
</feature>
<feature type="compositionally biased region" description="Basic and acidic residues" evidence="1">
    <location>
        <begin position="557"/>
        <end position="582"/>
    </location>
</feature>
<dbReference type="GeneID" id="81382678"/>
<dbReference type="RefSeq" id="XP_056502923.1">
    <property type="nucleotide sequence ID" value="XM_056643511.1"/>
</dbReference>
<feature type="region of interest" description="Disordered" evidence="1">
    <location>
        <begin position="253"/>
        <end position="276"/>
    </location>
</feature>
<feature type="compositionally biased region" description="Basic residues" evidence="1">
    <location>
        <begin position="504"/>
        <end position="513"/>
    </location>
</feature>
<feature type="compositionally biased region" description="Basic and acidic residues" evidence="1">
    <location>
        <begin position="475"/>
        <end position="496"/>
    </location>
</feature>
<reference evidence="2" key="1">
    <citation type="submission" date="2022-11" db="EMBL/GenBank/DDBJ databases">
        <authorList>
            <person name="Petersen C."/>
        </authorList>
    </citation>
    <scope>NUCLEOTIDE SEQUENCE</scope>
    <source>
        <strain evidence="2">IBT 23319</strain>
    </source>
</reference>
<feature type="region of interest" description="Disordered" evidence="1">
    <location>
        <begin position="1"/>
        <end position="126"/>
    </location>
</feature>
<name>A0A9W9P7E7_PENCI</name>
<organism evidence="2 3">
    <name type="scientific">Penicillium citrinum</name>
    <dbReference type="NCBI Taxonomy" id="5077"/>
    <lineage>
        <taxon>Eukaryota</taxon>
        <taxon>Fungi</taxon>
        <taxon>Dikarya</taxon>
        <taxon>Ascomycota</taxon>
        <taxon>Pezizomycotina</taxon>
        <taxon>Eurotiomycetes</taxon>
        <taxon>Eurotiomycetidae</taxon>
        <taxon>Eurotiales</taxon>
        <taxon>Aspergillaceae</taxon>
        <taxon>Penicillium</taxon>
    </lineage>
</organism>
<protein>
    <submittedName>
        <fullName evidence="2">Uncharacterized protein</fullName>
    </submittedName>
</protein>